<feature type="compositionally biased region" description="Acidic residues" evidence="1">
    <location>
        <begin position="167"/>
        <end position="182"/>
    </location>
</feature>
<gene>
    <name evidence="4" type="ORF">BYL167_LOCUS8823</name>
    <name evidence="2" type="ORF">CJN711_LOCUS23192</name>
    <name evidence="5" type="ORF">GIL414_LOCUS7144</name>
    <name evidence="3" type="ORF">KQP761_LOCUS12726</name>
</gene>
<evidence type="ECO:0000256" key="1">
    <source>
        <dbReference type="SAM" id="MobiDB-lite"/>
    </source>
</evidence>
<dbReference type="EMBL" id="CAJOBJ010002136">
    <property type="protein sequence ID" value="CAF3912547.1"/>
    <property type="molecule type" value="Genomic_DNA"/>
</dbReference>
<dbReference type="OrthoDB" id="10167907at2759"/>
<dbReference type="EMBL" id="CAJOBH010002465">
    <property type="protein sequence ID" value="CAF3907931.1"/>
    <property type="molecule type" value="Genomic_DNA"/>
</dbReference>
<evidence type="ECO:0000313" key="4">
    <source>
        <dbReference type="EMBL" id="CAF3907931.1"/>
    </source>
</evidence>
<feature type="non-terminal residue" evidence="3">
    <location>
        <position position="1"/>
    </location>
</feature>
<organism evidence="3 6">
    <name type="scientific">Rotaria magnacalcarata</name>
    <dbReference type="NCBI Taxonomy" id="392030"/>
    <lineage>
        <taxon>Eukaryota</taxon>
        <taxon>Metazoa</taxon>
        <taxon>Spiralia</taxon>
        <taxon>Gnathifera</taxon>
        <taxon>Rotifera</taxon>
        <taxon>Eurotatoria</taxon>
        <taxon>Bdelloidea</taxon>
        <taxon>Philodinida</taxon>
        <taxon>Philodinidae</taxon>
        <taxon>Rotaria</taxon>
    </lineage>
</organism>
<protein>
    <submittedName>
        <fullName evidence="3">Uncharacterized protein</fullName>
    </submittedName>
</protein>
<evidence type="ECO:0000313" key="6">
    <source>
        <dbReference type="Proteomes" id="UP000663834"/>
    </source>
</evidence>
<evidence type="ECO:0000313" key="2">
    <source>
        <dbReference type="EMBL" id="CAF1424278.1"/>
    </source>
</evidence>
<evidence type="ECO:0000313" key="5">
    <source>
        <dbReference type="EMBL" id="CAF3912547.1"/>
    </source>
</evidence>
<dbReference type="AlphaFoldDB" id="A0A815QPF6"/>
<accession>A0A815QPF6</accession>
<dbReference type="EMBL" id="CAJNOW010005807">
    <property type="protein sequence ID" value="CAF1464837.1"/>
    <property type="molecule type" value="Genomic_DNA"/>
</dbReference>
<dbReference type="EMBL" id="CAJNOV010010830">
    <property type="protein sequence ID" value="CAF1424278.1"/>
    <property type="molecule type" value="Genomic_DNA"/>
</dbReference>
<dbReference type="Proteomes" id="UP000681720">
    <property type="component" value="Unassembled WGS sequence"/>
</dbReference>
<dbReference type="Proteomes" id="UP000663855">
    <property type="component" value="Unassembled WGS sequence"/>
</dbReference>
<name>A0A815QPF6_9BILA</name>
<proteinExistence type="predicted"/>
<dbReference type="Proteomes" id="UP000681967">
    <property type="component" value="Unassembled WGS sequence"/>
</dbReference>
<sequence length="237" mass="27603">FPYDDILNGEIAKSARIVVNKFKEILVEVKHTSIRRKGILKRLSLEFVKEFRQSGFRTTVTPYIHIIGNHLFEFDELSNLGDYNMQGVEKNNDLLSRLYFSSTNPARNPLLTMLQKLYRMLEMNFQDEKQREAMARFACTGVYDFVEEDLSESESESQSKDNSCYLNEEDDDQSESESEENFDTLKGDISVEIDDEVDSEESLVWAPEKRFPVQPVARFQDRFKSFPVVSNLKLEFS</sequence>
<evidence type="ECO:0000313" key="3">
    <source>
        <dbReference type="EMBL" id="CAF1464837.1"/>
    </source>
</evidence>
<reference evidence="3" key="1">
    <citation type="submission" date="2021-02" db="EMBL/GenBank/DDBJ databases">
        <authorList>
            <person name="Nowell W R."/>
        </authorList>
    </citation>
    <scope>NUCLEOTIDE SEQUENCE</scope>
</reference>
<comment type="caution">
    <text evidence="3">The sequence shown here is derived from an EMBL/GenBank/DDBJ whole genome shotgun (WGS) entry which is preliminary data.</text>
</comment>
<dbReference type="Proteomes" id="UP000663834">
    <property type="component" value="Unassembled WGS sequence"/>
</dbReference>
<feature type="region of interest" description="Disordered" evidence="1">
    <location>
        <begin position="150"/>
        <end position="191"/>
    </location>
</feature>